<evidence type="ECO:0000259" key="1">
    <source>
        <dbReference type="SMART" id="SM00385"/>
    </source>
</evidence>
<dbReference type="InterPro" id="IPR036915">
    <property type="entry name" value="Cyclin-like_sf"/>
</dbReference>
<dbReference type="SUPFAM" id="SSF47954">
    <property type="entry name" value="Cyclin-like"/>
    <property type="match status" value="1"/>
</dbReference>
<keyword evidence="4" id="KW-1185">Reference proteome</keyword>
<dbReference type="CDD" id="cd20512">
    <property type="entry name" value="CYCLIN_CLBs_yeast_rpt2"/>
    <property type="match status" value="1"/>
</dbReference>
<evidence type="ECO:0000313" key="3">
    <source>
        <dbReference type="EMBL" id="MDM5133965.1"/>
    </source>
</evidence>
<dbReference type="InterPro" id="IPR013763">
    <property type="entry name" value="Cyclin-like_dom"/>
</dbReference>
<name>A0ABT7QJ12_9GAMM</name>
<comment type="caution">
    <text evidence="3">The sequence shown here is derived from an EMBL/GenBank/DDBJ whole genome shotgun (WGS) entry which is preliminary data.</text>
</comment>
<evidence type="ECO:0000313" key="4">
    <source>
        <dbReference type="Proteomes" id="UP001168109"/>
    </source>
</evidence>
<dbReference type="Pfam" id="PF02984">
    <property type="entry name" value="Cyclin_C"/>
    <property type="match status" value="1"/>
</dbReference>
<organism evidence="3 4">
    <name type="scientific">Aeromonas piscicola</name>
    <dbReference type="NCBI Taxonomy" id="600645"/>
    <lineage>
        <taxon>Bacteria</taxon>
        <taxon>Pseudomonadati</taxon>
        <taxon>Pseudomonadota</taxon>
        <taxon>Gammaproteobacteria</taxon>
        <taxon>Aeromonadales</taxon>
        <taxon>Aeromonadaceae</taxon>
        <taxon>Aeromonas</taxon>
    </lineage>
</organism>
<protein>
    <submittedName>
        <fullName evidence="3">Uncharacterized protein</fullName>
    </submittedName>
</protein>
<gene>
    <name evidence="3" type="ORF">OB962_23730</name>
</gene>
<evidence type="ECO:0000259" key="2">
    <source>
        <dbReference type="SMART" id="SM01332"/>
    </source>
</evidence>
<accession>A0ABT7QJ12</accession>
<dbReference type="SMART" id="SM00385">
    <property type="entry name" value="CYCLIN"/>
    <property type="match status" value="1"/>
</dbReference>
<dbReference type="EMBL" id="JAOPLU010000052">
    <property type="protein sequence ID" value="MDM5133965.1"/>
    <property type="molecule type" value="Genomic_DNA"/>
</dbReference>
<feature type="domain" description="Cyclin-like" evidence="1">
    <location>
        <begin position="3"/>
        <end position="84"/>
    </location>
</feature>
<reference evidence="3" key="1">
    <citation type="submission" date="2024-05" db="EMBL/GenBank/DDBJ databases">
        <title>WGS of Aeromonas isolates.</title>
        <authorList>
            <person name="Lee H."/>
        </authorList>
    </citation>
    <scope>NUCLEOTIDE SEQUENCE</scope>
    <source>
        <strain evidence="3">LP308</strain>
    </source>
</reference>
<dbReference type="Proteomes" id="UP001168109">
    <property type="component" value="Unassembled WGS sequence"/>
</dbReference>
<feature type="non-terminal residue" evidence="3">
    <location>
        <position position="1"/>
    </location>
</feature>
<feature type="domain" description="Cyclin C-terminal" evidence="2">
    <location>
        <begin position="1"/>
        <end position="113"/>
    </location>
</feature>
<dbReference type="SMART" id="SM01332">
    <property type="entry name" value="Cyclin_C"/>
    <property type="match status" value="1"/>
</dbReference>
<dbReference type="InterPro" id="IPR004367">
    <property type="entry name" value="Cyclin_C-dom"/>
</dbReference>
<proteinExistence type="predicted"/>
<dbReference type="Gene3D" id="1.10.472.10">
    <property type="entry name" value="Cyclin-like"/>
    <property type="match status" value="1"/>
</dbReference>
<sequence length="136" mass="15793">PMNFLRRVSKADNYDIQSRTIGKYLTEISLLDHRFMAYRPSHVAAAAMYLSRLMLDRGVWDETLAHYAGYTEEELDPVVQLMVDYLARPVVHEAFFKKYANKKFLKASIISRQWAKKNAAVFGITDTDLSLYHLDE</sequence>